<evidence type="ECO:0000313" key="7">
    <source>
        <dbReference type="Proteomes" id="UP000708576"/>
    </source>
</evidence>
<dbReference type="EMBL" id="JAGUCO010000009">
    <property type="protein sequence ID" value="MBS2099284.1"/>
    <property type="molecule type" value="Genomic_DNA"/>
</dbReference>
<dbReference type="InterPro" id="IPR016032">
    <property type="entry name" value="Sig_transdc_resp-reg_C-effctor"/>
</dbReference>
<dbReference type="CDD" id="cd06170">
    <property type="entry name" value="LuxR_C_like"/>
    <property type="match status" value="1"/>
</dbReference>
<comment type="caution">
    <text evidence="6">The sequence shown here is derived from an EMBL/GenBank/DDBJ whole genome shotgun (WGS) entry which is preliminary data.</text>
</comment>
<feature type="modified residue" description="4-aspartylphosphate" evidence="3">
    <location>
        <position position="54"/>
    </location>
</feature>
<evidence type="ECO:0000256" key="1">
    <source>
        <dbReference type="ARBA" id="ARBA00022553"/>
    </source>
</evidence>
<dbReference type="RefSeq" id="WP_212216524.1">
    <property type="nucleotide sequence ID" value="NZ_JAGUCO010000009.1"/>
</dbReference>
<evidence type="ECO:0000256" key="3">
    <source>
        <dbReference type="PROSITE-ProRule" id="PRU00169"/>
    </source>
</evidence>
<dbReference type="InterPro" id="IPR058245">
    <property type="entry name" value="NreC/VraR/RcsB-like_REC"/>
</dbReference>
<dbReference type="PANTHER" id="PTHR43214:SF43">
    <property type="entry name" value="TWO-COMPONENT RESPONSE REGULATOR"/>
    <property type="match status" value="1"/>
</dbReference>
<gene>
    <name evidence="6" type="ORF">KEM10_13405</name>
</gene>
<dbReference type="PROSITE" id="PS50043">
    <property type="entry name" value="HTH_LUXR_2"/>
    <property type="match status" value="1"/>
</dbReference>
<dbReference type="InterPro" id="IPR001789">
    <property type="entry name" value="Sig_transdc_resp-reg_receiver"/>
</dbReference>
<accession>A0ABS5JWJ6</accession>
<protein>
    <submittedName>
        <fullName evidence="6">Response regulator transcription factor</fullName>
    </submittedName>
</protein>
<dbReference type="Pfam" id="PF00072">
    <property type="entry name" value="Response_reg"/>
    <property type="match status" value="1"/>
</dbReference>
<dbReference type="PANTHER" id="PTHR43214">
    <property type="entry name" value="TWO-COMPONENT RESPONSE REGULATOR"/>
    <property type="match status" value="1"/>
</dbReference>
<evidence type="ECO:0000313" key="6">
    <source>
        <dbReference type="EMBL" id="MBS2099284.1"/>
    </source>
</evidence>
<dbReference type="Pfam" id="PF00196">
    <property type="entry name" value="GerE"/>
    <property type="match status" value="1"/>
</dbReference>
<evidence type="ECO:0000259" key="4">
    <source>
        <dbReference type="PROSITE" id="PS50043"/>
    </source>
</evidence>
<evidence type="ECO:0000259" key="5">
    <source>
        <dbReference type="PROSITE" id="PS50110"/>
    </source>
</evidence>
<dbReference type="InterPro" id="IPR000792">
    <property type="entry name" value="Tscrpt_reg_LuxR_C"/>
</dbReference>
<dbReference type="InterPro" id="IPR011006">
    <property type="entry name" value="CheY-like_superfamily"/>
</dbReference>
<dbReference type="PRINTS" id="PR00038">
    <property type="entry name" value="HTHLUXR"/>
</dbReference>
<keyword evidence="1 3" id="KW-0597">Phosphoprotein</keyword>
<dbReference type="InterPro" id="IPR039420">
    <property type="entry name" value="WalR-like"/>
</dbReference>
<keyword evidence="7" id="KW-1185">Reference proteome</keyword>
<dbReference type="Gene3D" id="3.40.50.2300">
    <property type="match status" value="1"/>
</dbReference>
<organism evidence="6 7">
    <name type="scientific">Carboxylicivirga linearis</name>
    <dbReference type="NCBI Taxonomy" id="1628157"/>
    <lineage>
        <taxon>Bacteria</taxon>
        <taxon>Pseudomonadati</taxon>
        <taxon>Bacteroidota</taxon>
        <taxon>Bacteroidia</taxon>
        <taxon>Marinilabiliales</taxon>
        <taxon>Marinilabiliaceae</taxon>
        <taxon>Carboxylicivirga</taxon>
    </lineage>
</organism>
<keyword evidence="2" id="KW-0238">DNA-binding</keyword>
<dbReference type="PROSITE" id="PS50110">
    <property type="entry name" value="RESPONSE_REGULATORY"/>
    <property type="match status" value="1"/>
</dbReference>
<evidence type="ECO:0000256" key="2">
    <source>
        <dbReference type="ARBA" id="ARBA00023125"/>
    </source>
</evidence>
<dbReference type="SMART" id="SM00421">
    <property type="entry name" value="HTH_LUXR"/>
    <property type="match status" value="1"/>
</dbReference>
<dbReference type="CDD" id="cd17535">
    <property type="entry name" value="REC_NarL-like"/>
    <property type="match status" value="1"/>
</dbReference>
<dbReference type="Proteomes" id="UP000708576">
    <property type="component" value="Unassembled WGS sequence"/>
</dbReference>
<feature type="domain" description="Response regulatory" evidence="5">
    <location>
        <begin position="3"/>
        <end position="119"/>
    </location>
</feature>
<reference evidence="6 7" key="1">
    <citation type="journal article" date="2015" name="Int. J. Syst. Evol. Microbiol.">
        <title>Carboxylicivirga linearis sp. nov., isolated from a sea cucumber culture pond.</title>
        <authorList>
            <person name="Wang F.Q."/>
            <person name="Zhou Y.X."/>
            <person name="Lin X.Z."/>
            <person name="Chen G.J."/>
            <person name="Du Z.J."/>
        </authorList>
    </citation>
    <scope>NUCLEOTIDE SEQUENCE [LARGE SCALE GENOMIC DNA]</scope>
    <source>
        <strain evidence="6 7">FB218</strain>
    </source>
</reference>
<proteinExistence type="predicted"/>
<feature type="domain" description="HTH luxR-type" evidence="4">
    <location>
        <begin position="143"/>
        <end position="208"/>
    </location>
</feature>
<dbReference type="SUPFAM" id="SSF52172">
    <property type="entry name" value="CheY-like"/>
    <property type="match status" value="1"/>
</dbReference>
<dbReference type="SUPFAM" id="SSF46894">
    <property type="entry name" value="C-terminal effector domain of the bipartite response regulators"/>
    <property type="match status" value="1"/>
</dbReference>
<sequence>MINLAITDDHPSVVEGLKTMFLDDSFVNIVAVYSTGKSTVEGLKTQQADVLLLDINLPDQSGIDTCKQLLEFAPQLAIIAFTSYKDTRHLKELLGLGAKGYMLKNSSYDEMHHAILTVYDGGEYLQPEMKDELVKESLNRSDTMSYIPKLTRREKEILQLILQEHTTQEMADKLFISFKTVESHRLNLLQKLGVKNTAGLVRMAIEHKLV</sequence>
<dbReference type="SMART" id="SM00448">
    <property type="entry name" value="REC"/>
    <property type="match status" value="1"/>
</dbReference>
<name>A0ABS5JWJ6_9BACT</name>